<accession>A0ABU4GPV5</accession>
<dbReference type="Proteomes" id="UP001276854">
    <property type="component" value="Unassembled WGS sequence"/>
</dbReference>
<dbReference type="InterPro" id="IPR004291">
    <property type="entry name" value="Transposase_IS66_central"/>
</dbReference>
<dbReference type="Pfam" id="PF13817">
    <property type="entry name" value="DDE_Tnp_IS66_C"/>
    <property type="match status" value="1"/>
</dbReference>
<feature type="domain" description="Transposase IS66 central" evidence="1">
    <location>
        <begin position="7"/>
        <end position="113"/>
    </location>
</feature>
<protein>
    <submittedName>
        <fullName evidence="3">Transposase</fullName>
    </submittedName>
</protein>
<comment type="caution">
    <text evidence="3">The sequence shown here is derived from an EMBL/GenBank/DDBJ whole genome shotgun (WGS) entry which is preliminary data.</text>
</comment>
<dbReference type="InterPro" id="IPR052344">
    <property type="entry name" value="Transposase-related"/>
</dbReference>
<evidence type="ECO:0000313" key="4">
    <source>
        <dbReference type="Proteomes" id="UP001276854"/>
    </source>
</evidence>
<keyword evidence="4" id="KW-1185">Reference proteome</keyword>
<proteinExistence type="predicted"/>
<dbReference type="InterPro" id="IPR039552">
    <property type="entry name" value="IS66_C"/>
</dbReference>
<dbReference type="PANTHER" id="PTHR33678">
    <property type="entry name" value="BLL1576 PROTEIN"/>
    <property type="match status" value="1"/>
</dbReference>
<evidence type="ECO:0000259" key="2">
    <source>
        <dbReference type="Pfam" id="PF13817"/>
    </source>
</evidence>
<dbReference type="Pfam" id="PF03050">
    <property type="entry name" value="DDE_Tnp_IS66"/>
    <property type="match status" value="1"/>
</dbReference>
<evidence type="ECO:0000313" key="3">
    <source>
        <dbReference type="EMBL" id="MDW2799659.1"/>
    </source>
</evidence>
<organism evidence="3 4">
    <name type="scientific">Clostridium boliviensis</name>
    <dbReference type="NCBI Taxonomy" id="318465"/>
    <lineage>
        <taxon>Bacteria</taxon>
        <taxon>Bacillati</taxon>
        <taxon>Bacillota</taxon>
        <taxon>Clostridia</taxon>
        <taxon>Eubacteriales</taxon>
        <taxon>Clostridiaceae</taxon>
        <taxon>Clostridium</taxon>
    </lineage>
</organism>
<evidence type="ECO:0000259" key="1">
    <source>
        <dbReference type="Pfam" id="PF03050"/>
    </source>
</evidence>
<name>A0ABU4GPV5_9CLOT</name>
<dbReference type="PANTHER" id="PTHR33678:SF1">
    <property type="entry name" value="BLL1576 PROTEIN"/>
    <property type="match status" value="1"/>
</dbReference>
<sequence>MPVEGREYINLLFKVEEEIESLSFEEKKMKRQEASKPILDAFWSWIEKTAAMHTTNENLTKALTYAVNQKKDLETFLEDGRIPLSNNLCEANIKPFATARRAWLFADTPKGARANAILYTLVESARANHLDVYEYLKYLLEEMPNNNHLQHPELLDQYLPWSKELPDRCRLTIKHKKCLKK</sequence>
<feature type="domain" description="Transposase IS66 C-terminal" evidence="2">
    <location>
        <begin position="120"/>
        <end position="161"/>
    </location>
</feature>
<gene>
    <name evidence="3" type="ORF">RZO55_18960</name>
</gene>
<dbReference type="RefSeq" id="WP_318065845.1">
    <property type="nucleotide sequence ID" value="NZ_JAWONS010000280.1"/>
</dbReference>
<dbReference type="EMBL" id="JAWONS010000280">
    <property type="protein sequence ID" value="MDW2799659.1"/>
    <property type="molecule type" value="Genomic_DNA"/>
</dbReference>
<reference evidence="3 4" key="1">
    <citation type="submission" date="2023-10" db="EMBL/GenBank/DDBJ databases">
        <title>A novel Glycoside Hydrolase 43-Like Enzyme from Clostrdium boliviensis is an Endo-xylanase, and a Candidate for Xylooligosaccharides Production from Different Xylan Substrates.</title>
        <authorList>
            <person name="Alvarez M.T."/>
            <person name="Rocabado-Villegas L.R."/>
            <person name="Salas-Veizaga D.M."/>
            <person name="Linares-Pasten J.A."/>
            <person name="Gudmundsdottir E.E."/>
            <person name="Hreggvidsson G.O."/>
            <person name="Adlercreutz P."/>
            <person name="Nordberg Karlsson E."/>
        </authorList>
    </citation>
    <scope>NUCLEOTIDE SEQUENCE [LARGE SCALE GENOMIC DNA]</scope>
    <source>
        <strain evidence="3 4">E-1</strain>
    </source>
</reference>